<reference evidence="3" key="1">
    <citation type="journal article" date="2019" name="Int. J. Syst. Evol. Microbiol.">
        <title>The Global Catalogue of Microorganisms (GCM) 10K type strain sequencing project: providing services to taxonomists for standard genome sequencing and annotation.</title>
        <authorList>
            <consortium name="The Broad Institute Genomics Platform"/>
            <consortium name="The Broad Institute Genome Sequencing Center for Infectious Disease"/>
            <person name="Wu L."/>
            <person name="Ma J."/>
        </authorList>
    </citation>
    <scope>NUCLEOTIDE SEQUENCE [LARGE SCALE GENOMIC DNA]</scope>
    <source>
        <strain evidence="3">KCTC 42805</strain>
    </source>
</reference>
<keyword evidence="3" id="KW-1185">Reference proteome</keyword>
<evidence type="ECO:0000313" key="2">
    <source>
        <dbReference type="EMBL" id="MFD2571353.1"/>
    </source>
</evidence>
<dbReference type="EMBL" id="JBHULN010000006">
    <property type="protein sequence ID" value="MFD2571353.1"/>
    <property type="molecule type" value="Genomic_DNA"/>
</dbReference>
<dbReference type="InterPro" id="IPR041685">
    <property type="entry name" value="AAA_GajA/Old/RecF-like"/>
</dbReference>
<sequence>MLRSLEIRNYRNLRHLTIEKLGRVNLLVGKNNTGKTSVLEAIYLWANYGRLDAIYECIEARGGVFESISEDQYSRSQALITSLFTNRSSDYIYDGVTIDINEGETKSILRFNLRSFKKNLENISGEPKEKLVFMIESNKQTNAIEPLSILDPTQRSNYSFYWPNDIKNQFVKSNEIDSTNIGWLYDKIATTDLEDEVIGALKIIDESIIKLAFRVDPLSSKRYPVVRLEANATPVPLRSMGDGINRILAIILAMVNCENGYLLIDEFENGLHYSVQEKLWEIIFYLAERLNVQVFATTHSLDCVEAFSAILNNGKQAKEAGMMIRLENYEGNIEATVYDADEILSTTRVHVDPR</sequence>
<feature type="domain" description="Endonuclease GajA/Old nuclease/RecF-like AAA" evidence="1">
    <location>
        <begin position="1"/>
        <end position="304"/>
    </location>
</feature>
<dbReference type="Proteomes" id="UP001597469">
    <property type="component" value="Unassembled WGS sequence"/>
</dbReference>
<name>A0ABW5M2U2_9BACT</name>
<dbReference type="Gene3D" id="3.40.50.300">
    <property type="entry name" value="P-loop containing nucleotide triphosphate hydrolases"/>
    <property type="match status" value="1"/>
</dbReference>
<comment type="caution">
    <text evidence="2">The sequence shown here is derived from an EMBL/GenBank/DDBJ whole genome shotgun (WGS) entry which is preliminary data.</text>
</comment>
<dbReference type="Pfam" id="PF13175">
    <property type="entry name" value="AAA_15"/>
    <property type="match status" value="1"/>
</dbReference>
<dbReference type="SUPFAM" id="SSF52540">
    <property type="entry name" value="P-loop containing nucleoside triphosphate hydrolases"/>
    <property type="match status" value="1"/>
</dbReference>
<protein>
    <submittedName>
        <fullName evidence="2">ATP/GTP-binding protein</fullName>
    </submittedName>
</protein>
<evidence type="ECO:0000259" key="1">
    <source>
        <dbReference type="Pfam" id="PF13175"/>
    </source>
</evidence>
<gene>
    <name evidence="2" type="ORF">ACFSUS_11960</name>
</gene>
<dbReference type="InterPro" id="IPR027417">
    <property type="entry name" value="P-loop_NTPase"/>
</dbReference>
<accession>A0ABW5M2U2</accession>
<proteinExistence type="predicted"/>
<evidence type="ECO:0000313" key="3">
    <source>
        <dbReference type="Proteomes" id="UP001597469"/>
    </source>
</evidence>
<organism evidence="2 3">
    <name type="scientific">Spirosoma soli</name>
    <dbReference type="NCBI Taxonomy" id="1770529"/>
    <lineage>
        <taxon>Bacteria</taxon>
        <taxon>Pseudomonadati</taxon>
        <taxon>Bacteroidota</taxon>
        <taxon>Cytophagia</taxon>
        <taxon>Cytophagales</taxon>
        <taxon>Cytophagaceae</taxon>
        <taxon>Spirosoma</taxon>
    </lineage>
</organism>
<dbReference type="RefSeq" id="WP_381522814.1">
    <property type="nucleotide sequence ID" value="NZ_JBHULN010000006.1"/>
</dbReference>
<dbReference type="PANTHER" id="PTHR43581">
    <property type="entry name" value="ATP/GTP PHOSPHATASE"/>
    <property type="match status" value="1"/>
</dbReference>
<dbReference type="InterPro" id="IPR051396">
    <property type="entry name" value="Bact_Antivir_Def_Nuclease"/>
</dbReference>
<dbReference type="PANTHER" id="PTHR43581:SF4">
    <property type="entry name" value="ATP_GTP PHOSPHATASE"/>
    <property type="match status" value="1"/>
</dbReference>